<dbReference type="PANTHER" id="PTHR14269:SF62">
    <property type="entry name" value="CDP-DIACYLGLYCEROL--GLYCEROL-3-PHOSPHATE 3-PHOSPHATIDYLTRANSFERASE 1, CHLOROPLASTIC"/>
    <property type="match status" value="1"/>
</dbReference>
<keyword evidence="3" id="KW-0444">Lipid biosynthesis</keyword>
<feature type="transmembrane region" description="Helical" evidence="11">
    <location>
        <begin position="38"/>
        <end position="58"/>
    </location>
</feature>
<dbReference type="InterPro" id="IPR000462">
    <property type="entry name" value="CDP-OH_P_trans"/>
</dbReference>
<evidence type="ECO:0000256" key="10">
    <source>
        <dbReference type="ARBA" id="ARBA00023264"/>
    </source>
</evidence>
<sequence>MNLPNSLTLGRIFLIPLLVVVLLTRFEGRMIFGVRKELIGTVIFLLAACTDWLDGYLARRRGQVTELGQLMDPLADKLLITAAFVSLVALDLAPAWMVAIILGRELGVTVLRSIAYSRGITIVASPLGKIKMVSEVVAIVLLTLGQDYLQEFFVLGQIALWVVLVTALVSALDYYRRFHEKLSSRGAELAADADRQARSE</sequence>
<gene>
    <name evidence="12" type="ORF">METZ01_LOCUS34809</name>
</gene>
<keyword evidence="9" id="KW-0594">Phospholipid biosynthesis</keyword>
<dbReference type="InterPro" id="IPR004570">
    <property type="entry name" value="Phosphatidylglycerol_P_synth"/>
</dbReference>
<dbReference type="PROSITE" id="PS00379">
    <property type="entry name" value="CDP_ALCOHOL_P_TRANSF"/>
    <property type="match status" value="1"/>
</dbReference>
<accession>A0A381QRG2</accession>
<dbReference type="EMBL" id="UINC01001484">
    <property type="protein sequence ID" value="SUZ81955.1"/>
    <property type="molecule type" value="Genomic_DNA"/>
</dbReference>
<protein>
    <recommendedName>
        <fullName evidence="13">CDP-diacylglycerol--glycerol-3-phosphate 3-phosphatidyltransferase</fullName>
    </recommendedName>
</protein>
<dbReference type="PIRSF" id="PIRSF000847">
    <property type="entry name" value="Phos_ph_gly_syn"/>
    <property type="match status" value="1"/>
</dbReference>
<dbReference type="NCBIfam" id="TIGR00560">
    <property type="entry name" value="pgsA"/>
    <property type="match status" value="1"/>
</dbReference>
<keyword evidence="8 11" id="KW-0472">Membrane</keyword>
<dbReference type="InterPro" id="IPR050324">
    <property type="entry name" value="CDP-alcohol_PTase-I"/>
</dbReference>
<comment type="similarity">
    <text evidence="2">Belongs to the CDP-alcohol phosphatidyltransferase class-I family.</text>
</comment>
<dbReference type="InterPro" id="IPR043130">
    <property type="entry name" value="CDP-OH_PTrfase_TM_dom"/>
</dbReference>
<evidence type="ECO:0000256" key="5">
    <source>
        <dbReference type="ARBA" id="ARBA00022692"/>
    </source>
</evidence>
<evidence type="ECO:0000256" key="9">
    <source>
        <dbReference type="ARBA" id="ARBA00023209"/>
    </source>
</evidence>
<dbReference type="GO" id="GO:0008444">
    <property type="term" value="F:CDP-diacylglycerol-glycerol-3-phosphate 3-phosphatidyltransferase activity"/>
    <property type="evidence" value="ECO:0007669"/>
    <property type="project" value="InterPro"/>
</dbReference>
<evidence type="ECO:0000256" key="8">
    <source>
        <dbReference type="ARBA" id="ARBA00023136"/>
    </source>
</evidence>
<evidence type="ECO:0000256" key="6">
    <source>
        <dbReference type="ARBA" id="ARBA00022989"/>
    </source>
</evidence>
<keyword evidence="7" id="KW-0443">Lipid metabolism</keyword>
<feature type="transmembrane region" description="Helical" evidence="11">
    <location>
        <begin position="152"/>
        <end position="175"/>
    </location>
</feature>
<dbReference type="InterPro" id="IPR048254">
    <property type="entry name" value="CDP_ALCOHOL_P_TRANSF_CS"/>
</dbReference>
<evidence type="ECO:0000313" key="12">
    <source>
        <dbReference type="EMBL" id="SUZ81955.1"/>
    </source>
</evidence>
<evidence type="ECO:0000256" key="11">
    <source>
        <dbReference type="SAM" id="Phobius"/>
    </source>
</evidence>
<dbReference type="Pfam" id="PF01066">
    <property type="entry name" value="CDP-OH_P_transf"/>
    <property type="match status" value="1"/>
</dbReference>
<evidence type="ECO:0000256" key="3">
    <source>
        <dbReference type="ARBA" id="ARBA00022516"/>
    </source>
</evidence>
<evidence type="ECO:0008006" key="13">
    <source>
        <dbReference type="Google" id="ProtNLM"/>
    </source>
</evidence>
<feature type="transmembrane region" description="Helical" evidence="11">
    <location>
        <begin position="78"/>
        <end position="102"/>
    </location>
</feature>
<name>A0A381QRG2_9ZZZZ</name>
<reference evidence="12" key="1">
    <citation type="submission" date="2018-05" db="EMBL/GenBank/DDBJ databases">
        <authorList>
            <person name="Lanie J.A."/>
            <person name="Ng W.-L."/>
            <person name="Kazmierczak K.M."/>
            <person name="Andrzejewski T.M."/>
            <person name="Davidsen T.M."/>
            <person name="Wayne K.J."/>
            <person name="Tettelin H."/>
            <person name="Glass J.I."/>
            <person name="Rusch D."/>
            <person name="Podicherti R."/>
            <person name="Tsui H.-C.T."/>
            <person name="Winkler M.E."/>
        </authorList>
    </citation>
    <scope>NUCLEOTIDE SEQUENCE</scope>
</reference>
<comment type="subcellular location">
    <subcellularLocation>
        <location evidence="1">Membrane</location>
        <topology evidence="1">Multi-pass membrane protein</topology>
    </subcellularLocation>
</comment>
<feature type="transmembrane region" description="Helical" evidence="11">
    <location>
        <begin position="6"/>
        <end position="26"/>
    </location>
</feature>
<keyword evidence="6 11" id="KW-1133">Transmembrane helix</keyword>
<proteinExistence type="inferred from homology"/>
<keyword evidence="5 11" id="KW-0812">Transmembrane</keyword>
<dbReference type="PANTHER" id="PTHR14269">
    <property type="entry name" value="CDP-DIACYLGLYCEROL--GLYCEROL-3-PHOSPHATE 3-PHOSPHATIDYLTRANSFERASE-RELATED"/>
    <property type="match status" value="1"/>
</dbReference>
<dbReference type="GO" id="GO:0016020">
    <property type="term" value="C:membrane"/>
    <property type="evidence" value="ECO:0007669"/>
    <property type="project" value="UniProtKB-SubCell"/>
</dbReference>
<evidence type="ECO:0000256" key="4">
    <source>
        <dbReference type="ARBA" id="ARBA00022679"/>
    </source>
</evidence>
<keyword evidence="10" id="KW-1208">Phospholipid metabolism</keyword>
<evidence type="ECO:0000256" key="2">
    <source>
        <dbReference type="ARBA" id="ARBA00010441"/>
    </source>
</evidence>
<dbReference type="Gene3D" id="1.20.120.1760">
    <property type="match status" value="1"/>
</dbReference>
<evidence type="ECO:0000256" key="7">
    <source>
        <dbReference type="ARBA" id="ARBA00023098"/>
    </source>
</evidence>
<evidence type="ECO:0000256" key="1">
    <source>
        <dbReference type="ARBA" id="ARBA00004141"/>
    </source>
</evidence>
<dbReference type="AlphaFoldDB" id="A0A381QRG2"/>
<keyword evidence="4" id="KW-0808">Transferase</keyword>
<dbReference type="GO" id="GO:0046474">
    <property type="term" value="P:glycerophospholipid biosynthetic process"/>
    <property type="evidence" value="ECO:0007669"/>
    <property type="project" value="TreeGrafter"/>
</dbReference>
<organism evidence="12">
    <name type="scientific">marine metagenome</name>
    <dbReference type="NCBI Taxonomy" id="408172"/>
    <lineage>
        <taxon>unclassified sequences</taxon>
        <taxon>metagenomes</taxon>
        <taxon>ecological metagenomes</taxon>
    </lineage>
</organism>